<dbReference type="RefSeq" id="WP_274456667.1">
    <property type="nucleotide sequence ID" value="NZ_CP067097.1"/>
</dbReference>
<keyword evidence="1" id="KW-0472">Membrane</keyword>
<protein>
    <submittedName>
        <fullName evidence="2">Uncharacterized protein</fullName>
    </submittedName>
</protein>
<organism evidence="2 3">
    <name type="scientific">Alicyclobacillus cycloheptanicus</name>
    <dbReference type="NCBI Taxonomy" id="1457"/>
    <lineage>
        <taxon>Bacteria</taxon>
        <taxon>Bacillati</taxon>
        <taxon>Bacillota</taxon>
        <taxon>Bacilli</taxon>
        <taxon>Bacillales</taxon>
        <taxon>Alicyclobacillaceae</taxon>
        <taxon>Alicyclobacillus</taxon>
    </lineage>
</organism>
<feature type="transmembrane region" description="Helical" evidence="1">
    <location>
        <begin position="35"/>
        <end position="56"/>
    </location>
</feature>
<gene>
    <name evidence="2" type="ORF">J2S03_003357</name>
</gene>
<proteinExistence type="predicted"/>
<comment type="caution">
    <text evidence="2">The sequence shown here is derived from an EMBL/GenBank/DDBJ whole genome shotgun (WGS) entry which is preliminary data.</text>
</comment>
<keyword evidence="1" id="KW-1133">Transmembrane helix</keyword>
<keyword evidence="3" id="KW-1185">Reference proteome</keyword>
<evidence type="ECO:0000313" key="2">
    <source>
        <dbReference type="EMBL" id="MDQ0191486.1"/>
    </source>
</evidence>
<evidence type="ECO:0000313" key="3">
    <source>
        <dbReference type="Proteomes" id="UP001232973"/>
    </source>
</evidence>
<keyword evidence="1" id="KW-0812">Transmembrane</keyword>
<dbReference type="Proteomes" id="UP001232973">
    <property type="component" value="Unassembled WGS sequence"/>
</dbReference>
<sequence>MKQIPSTLVLAAVCILFASWPSVQTWADATSVHHYLIHGLYIIAGGFTGLQTSWWLHQPSAVQHVEEESGVSS</sequence>
<evidence type="ECO:0000256" key="1">
    <source>
        <dbReference type="SAM" id="Phobius"/>
    </source>
</evidence>
<name>A0ABT9XMD9_9BACL</name>
<accession>A0ABT9XMD9</accession>
<reference evidence="2 3" key="1">
    <citation type="submission" date="2023-07" db="EMBL/GenBank/DDBJ databases">
        <title>Genomic Encyclopedia of Type Strains, Phase IV (KMG-IV): sequencing the most valuable type-strain genomes for metagenomic binning, comparative biology and taxonomic classification.</title>
        <authorList>
            <person name="Goeker M."/>
        </authorList>
    </citation>
    <scope>NUCLEOTIDE SEQUENCE [LARGE SCALE GENOMIC DNA]</scope>
    <source>
        <strain evidence="2 3">DSM 4006</strain>
    </source>
</reference>
<dbReference type="EMBL" id="JAUSTP010000047">
    <property type="protein sequence ID" value="MDQ0191486.1"/>
    <property type="molecule type" value="Genomic_DNA"/>
</dbReference>